<evidence type="ECO:0000313" key="3">
    <source>
        <dbReference type="Proteomes" id="UP000322234"/>
    </source>
</evidence>
<organism evidence="2 3">
    <name type="scientific">Bos mutus</name>
    <name type="common">wild yak</name>
    <dbReference type="NCBI Taxonomy" id="72004"/>
    <lineage>
        <taxon>Eukaryota</taxon>
        <taxon>Metazoa</taxon>
        <taxon>Chordata</taxon>
        <taxon>Craniata</taxon>
        <taxon>Vertebrata</taxon>
        <taxon>Euteleostomi</taxon>
        <taxon>Mammalia</taxon>
        <taxon>Eutheria</taxon>
        <taxon>Laurasiatheria</taxon>
        <taxon>Artiodactyla</taxon>
        <taxon>Ruminantia</taxon>
        <taxon>Pecora</taxon>
        <taxon>Bovidae</taxon>
        <taxon>Bovinae</taxon>
        <taxon>Bos</taxon>
    </lineage>
</organism>
<keyword evidence="1" id="KW-1133">Transmembrane helix</keyword>
<keyword evidence="1" id="KW-0812">Transmembrane</keyword>
<comment type="caution">
    <text evidence="2">The sequence shown here is derived from an EMBL/GenBank/DDBJ whole genome shotgun (WGS) entry which is preliminary data.</text>
</comment>
<feature type="transmembrane region" description="Helical" evidence="1">
    <location>
        <begin position="119"/>
        <end position="142"/>
    </location>
</feature>
<evidence type="ECO:0000256" key="1">
    <source>
        <dbReference type="SAM" id="Phobius"/>
    </source>
</evidence>
<keyword evidence="3" id="KW-1185">Reference proteome</keyword>
<sequence>MHAFAEGLVGIPMELVENRGMKPIQTTTEVRTRHVKETDLLYLSGLEHDLCGKTINQHSRTALLCALGVEEGMPKRLRVYKFVIQAVQNSKDHAIELISEVFHNYESNPINMVNMVPKLIMCVFLVKDLAVFMWLMTSIGLAPMGLPF</sequence>
<dbReference type="Proteomes" id="UP000322234">
    <property type="component" value="Unassembled WGS sequence"/>
</dbReference>
<dbReference type="AlphaFoldDB" id="A0A6B0QX56"/>
<dbReference type="EMBL" id="VBQZ03000007">
    <property type="protein sequence ID" value="MXQ81251.1"/>
    <property type="molecule type" value="Genomic_DNA"/>
</dbReference>
<accession>A0A6B0QX56</accession>
<keyword evidence="1" id="KW-0472">Membrane</keyword>
<protein>
    <submittedName>
        <fullName evidence="2">Uncharacterized protein</fullName>
    </submittedName>
</protein>
<reference evidence="2" key="1">
    <citation type="submission" date="2019-10" db="EMBL/GenBank/DDBJ databases">
        <title>The sequence and de novo assembly of the wild yak genome.</title>
        <authorList>
            <person name="Liu Y."/>
        </authorList>
    </citation>
    <scope>NUCLEOTIDE SEQUENCE [LARGE SCALE GENOMIC DNA]</scope>
    <source>
        <strain evidence="2">WY2019</strain>
    </source>
</reference>
<evidence type="ECO:0000313" key="2">
    <source>
        <dbReference type="EMBL" id="MXQ81251.1"/>
    </source>
</evidence>
<proteinExistence type="predicted"/>
<gene>
    <name evidence="2" type="ORF">E5288_WYG005784</name>
</gene>
<name>A0A6B0QX56_9CETA</name>